<gene>
    <name evidence="3" type="ORF">Pla8534_28050</name>
</gene>
<protein>
    <recommendedName>
        <fullName evidence="5">Outer membrane efflux protein</fullName>
    </recommendedName>
</protein>
<sequence>MRFAHGVCARWGKLCWILIVQYFAPCSGTRFAVFLKVTLRSHFAMAAVMAVSCLAISQAGCSRAFYREQADQDVYGLVAQKANNPRWDLENYTININPQSRMFDGNSPDCPPMPADDPYSHKFMHKVDGMKGYPAWHVHGDTPLVANPYWLTYIPVKEDGAVSIGADDAVRLALLNSPDYQTELEDLYLSALDVSFERFRFQTQFFAGDSVTFTADGPERRGGGGESSSTLTHQLYSTGPRGIAATKMFSTGADLVVGLANSIVWDFAGPDTQVATTLADFVFTQPLLRRAGRDRVLETLTIAERALLANVRTLERFRRGYYLEIVTGRDAGSGVTRRGGVFGGSGLQGFTGVGGGGFGRLGGSGIGGGTGAGGGNVGGFLGLVQSLQELRNLEANVSAVQASLDEIESLSAASRITPIQVQQARQSLFTAQGRLLNSQTQFRVQLDSFKIAMGLPPQLDIEIEDPLLDRFSLLDIATLAQQYRINELQEEVSGIINSIRGEIEQGEVIGFKCEFEGQVAPAEVLPAPLPSPLLPGQPVGDPPVEYSWTKDDVPARLQSLLQLLDQLEQTREQLLTCNVVRARNDVRNLQAAIPTRLENLKWLRSRPPMNSFSSNRNDCGPDLKTLGVGLDLIDDNDLRRAPEEVTREIDCVELKLTTHPLSIESRLQKYRAEIEQLLQVGPSLSDAQLTERLEDRLFVPFPQTIRDMRLTVNALLSAQLRARVETIELVRVDLDTETALEIARCYRRDWMNARASLVDSWRLIEFTADDLESGLDIIFSGDLQNVGDNPLNLQGTTGRLRARLQFDAPLTRLAERNIYRQSLIEYQQARRSFYQFQDQVAQGLRQIIFNIDLNQVNFELRRQAVRSAIRQLELAQEVPPPEVGAVTSVSNTFARDLLSALTDLQNAQNDFFSVYLSYESLRRSLDYDLGTMQLTAEGLWIDPGPIGGEHGLPTPDGVLPCAPASPFFPTPEFLEKELLEATGERPETGTELSPGPDPEQIPAPEGTPAPLETPPLEAPFTPPDENASTLERALFSAFSSPPKIPERITNSPPAGPQRSVLQAADRPPADSDWAPRQAQARQEIRAAYEALQQE</sequence>
<dbReference type="Gene3D" id="1.20.1600.10">
    <property type="entry name" value="Outer membrane efflux proteins (OEP)"/>
    <property type="match status" value="2"/>
</dbReference>
<keyword evidence="1" id="KW-0175">Coiled coil</keyword>
<dbReference type="KEGG" id="lcre:Pla8534_28050"/>
<dbReference type="Proteomes" id="UP000317648">
    <property type="component" value="Chromosome"/>
</dbReference>
<dbReference type="PANTHER" id="PTHR30203:SF33">
    <property type="entry name" value="BLR4455 PROTEIN"/>
    <property type="match status" value="1"/>
</dbReference>
<evidence type="ECO:0000256" key="1">
    <source>
        <dbReference type="SAM" id="Coils"/>
    </source>
</evidence>
<dbReference type="AlphaFoldDB" id="A0A518DT26"/>
<reference evidence="3 4" key="1">
    <citation type="submission" date="2019-02" db="EMBL/GenBank/DDBJ databases">
        <title>Deep-cultivation of Planctomycetes and their phenomic and genomic characterization uncovers novel biology.</title>
        <authorList>
            <person name="Wiegand S."/>
            <person name="Jogler M."/>
            <person name="Boedeker C."/>
            <person name="Pinto D."/>
            <person name="Vollmers J."/>
            <person name="Rivas-Marin E."/>
            <person name="Kohn T."/>
            <person name="Peeters S.H."/>
            <person name="Heuer A."/>
            <person name="Rast P."/>
            <person name="Oberbeckmann S."/>
            <person name="Bunk B."/>
            <person name="Jeske O."/>
            <person name="Meyerdierks A."/>
            <person name="Storesund J.E."/>
            <person name="Kallscheuer N."/>
            <person name="Luecker S."/>
            <person name="Lage O.M."/>
            <person name="Pohl T."/>
            <person name="Merkel B.J."/>
            <person name="Hornburger P."/>
            <person name="Mueller R.-W."/>
            <person name="Bruemmer F."/>
            <person name="Labrenz M."/>
            <person name="Spormann A.M."/>
            <person name="Op den Camp H."/>
            <person name="Overmann J."/>
            <person name="Amann R."/>
            <person name="Jetten M.S.M."/>
            <person name="Mascher T."/>
            <person name="Medema M.H."/>
            <person name="Devos D.P."/>
            <person name="Kaster A.-K."/>
            <person name="Ovreas L."/>
            <person name="Rohde M."/>
            <person name="Galperin M.Y."/>
            <person name="Jogler C."/>
        </authorList>
    </citation>
    <scope>NUCLEOTIDE SEQUENCE [LARGE SCALE GENOMIC DNA]</scope>
    <source>
        <strain evidence="3 4">Pla85_3_4</strain>
    </source>
</reference>
<proteinExistence type="predicted"/>
<keyword evidence="4" id="KW-1185">Reference proteome</keyword>
<dbReference type="InterPro" id="IPR010131">
    <property type="entry name" value="MdtP/NodT-like"/>
</dbReference>
<evidence type="ECO:0000256" key="2">
    <source>
        <dbReference type="SAM" id="MobiDB-lite"/>
    </source>
</evidence>
<evidence type="ECO:0000313" key="4">
    <source>
        <dbReference type="Proteomes" id="UP000317648"/>
    </source>
</evidence>
<evidence type="ECO:0008006" key="5">
    <source>
        <dbReference type="Google" id="ProtNLM"/>
    </source>
</evidence>
<accession>A0A518DT26</accession>
<feature type="region of interest" description="Disordered" evidence="2">
    <location>
        <begin position="982"/>
        <end position="1081"/>
    </location>
</feature>
<dbReference type="PANTHER" id="PTHR30203">
    <property type="entry name" value="OUTER MEMBRANE CATION EFFLUX PROTEIN"/>
    <property type="match status" value="1"/>
</dbReference>
<organism evidence="3 4">
    <name type="scientific">Lignipirellula cremea</name>
    <dbReference type="NCBI Taxonomy" id="2528010"/>
    <lineage>
        <taxon>Bacteria</taxon>
        <taxon>Pseudomonadati</taxon>
        <taxon>Planctomycetota</taxon>
        <taxon>Planctomycetia</taxon>
        <taxon>Pirellulales</taxon>
        <taxon>Pirellulaceae</taxon>
        <taxon>Lignipirellula</taxon>
    </lineage>
</organism>
<feature type="compositionally biased region" description="Pro residues" evidence="2">
    <location>
        <begin position="995"/>
        <end position="1022"/>
    </location>
</feature>
<evidence type="ECO:0000313" key="3">
    <source>
        <dbReference type="EMBL" id="QDU94996.1"/>
    </source>
</evidence>
<dbReference type="SUPFAM" id="SSF56954">
    <property type="entry name" value="Outer membrane efflux proteins (OEP)"/>
    <property type="match status" value="2"/>
</dbReference>
<feature type="coiled-coil region" evidence="1">
    <location>
        <begin position="383"/>
        <end position="410"/>
    </location>
</feature>
<dbReference type="EMBL" id="CP036433">
    <property type="protein sequence ID" value="QDU94996.1"/>
    <property type="molecule type" value="Genomic_DNA"/>
</dbReference>
<name>A0A518DT26_9BACT</name>